<reference evidence="1 2" key="1">
    <citation type="submission" date="2019-03" db="EMBL/GenBank/DDBJ databases">
        <title>First draft genome of Liparis tanakae, snailfish: a comprehensive survey of snailfish specific genes.</title>
        <authorList>
            <person name="Kim W."/>
            <person name="Song I."/>
            <person name="Jeong J.-H."/>
            <person name="Kim D."/>
            <person name="Kim S."/>
            <person name="Ryu S."/>
            <person name="Song J.Y."/>
            <person name="Lee S.K."/>
        </authorList>
    </citation>
    <scope>NUCLEOTIDE SEQUENCE [LARGE SCALE GENOMIC DNA]</scope>
    <source>
        <tissue evidence="1">Muscle</tissue>
    </source>
</reference>
<sequence length="142" mass="15398">MTCRSKTFSHKQTDRIPNMNMTAATSSLIGYRDGTGSYMKVIGRVQLNLPRSKLRGVQSVCEVISPALHTCRESVWVSAYEPLFVSLDVSGQPSSPDRSAPVVVCKPIRCRVDVTGVRNTLGNSLRLSAPSTGGGRFGLKQL</sequence>
<comment type="caution">
    <text evidence="1">The sequence shown here is derived from an EMBL/GenBank/DDBJ whole genome shotgun (WGS) entry which is preliminary data.</text>
</comment>
<name>A0A4Z2F3A6_9TELE</name>
<organism evidence="1 2">
    <name type="scientific">Liparis tanakae</name>
    <name type="common">Tanaka's snailfish</name>
    <dbReference type="NCBI Taxonomy" id="230148"/>
    <lineage>
        <taxon>Eukaryota</taxon>
        <taxon>Metazoa</taxon>
        <taxon>Chordata</taxon>
        <taxon>Craniata</taxon>
        <taxon>Vertebrata</taxon>
        <taxon>Euteleostomi</taxon>
        <taxon>Actinopterygii</taxon>
        <taxon>Neopterygii</taxon>
        <taxon>Teleostei</taxon>
        <taxon>Neoteleostei</taxon>
        <taxon>Acanthomorphata</taxon>
        <taxon>Eupercaria</taxon>
        <taxon>Perciformes</taxon>
        <taxon>Cottioidei</taxon>
        <taxon>Cottales</taxon>
        <taxon>Liparidae</taxon>
        <taxon>Liparis</taxon>
    </lineage>
</organism>
<dbReference type="Proteomes" id="UP000314294">
    <property type="component" value="Unassembled WGS sequence"/>
</dbReference>
<gene>
    <name evidence="1" type="ORF">EYF80_054197</name>
</gene>
<keyword evidence="2" id="KW-1185">Reference proteome</keyword>
<proteinExistence type="predicted"/>
<evidence type="ECO:0000313" key="2">
    <source>
        <dbReference type="Proteomes" id="UP000314294"/>
    </source>
</evidence>
<evidence type="ECO:0000313" key="1">
    <source>
        <dbReference type="EMBL" id="TNN35639.1"/>
    </source>
</evidence>
<protein>
    <submittedName>
        <fullName evidence="1">Uncharacterized protein</fullName>
    </submittedName>
</protein>
<dbReference type="AlphaFoldDB" id="A0A4Z2F3A6"/>
<dbReference type="EMBL" id="SRLO01001734">
    <property type="protein sequence ID" value="TNN35639.1"/>
    <property type="molecule type" value="Genomic_DNA"/>
</dbReference>
<accession>A0A4Z2F3A6</accession>